<sequence length="548" mass="59611">MRLSVNPGSTICKALLLGLCTTGTSAADLPIVDLGYEIHQAISYDRDLETYNFTNIRYAAPPVGNLRFTAPSYPEVNRAKVQTGAEARICPQAAPSWMEVSMSSAVNYVTNGSVTSLGPVLLDTRSSEDCLFLDVIVPKNFFQEAGKKHGKKAPVLVWIYGGGYTSGSKAGQNSGSPAGLLRRGDGNFIYVTINYRIGAFGWLSGPTLQHDGAANAGLWDQRFALEWVQRNIHLFGGDPDRVTVAGESAGGGSILHQITAFGNSNGRAPFQQAILQSPAFTPGDFGADKQESIFNEFLAYCNVSTIEEARNLPSEILILANAKQVGKSPIGSFTYRPVVDGVFVPEAPSTLMKQGRLDTSVNVMSAYNENDGIIFSDFSLTNDTEYRNYVSGLLNLQPNQINYVASAMYPPVFDGSHGYVDEISRAGVTFQEAVIQCHEILLGEAMSNRSFNYLYDVFPGLHAMDLEATFNSNLHPQPRVFDSSIAVQELIASFTLTGKPTSSANGRLPTYGRDHQMLVINSTAVHTESESQSTVARCEEWYELMYGQ</sequence>
<dbReference type="SUPFAM" id="SSF53474">
    <property type="entry name" value="alpha/beta-Hydrolases"/>
    <property type="match status" value="1"/>
</dbReference>
<comment type="similarity">
    <text evidence="1 3">Belongs to the type-B carboxylesterase/lipase family.</text>
</comment>
<evidence type="ECO:0000313" key="5">
    <source>
        <dbReference type="EMBL" id="OQD60973.1"/>
    </source>
</evidence>
<dbReference type="PANTHER" id="PTHR11559">
    <property type="entry name" value="CARBOXYLESTERASE"/>
    <property type="match status" value="1"/>
</dbReference>
<protein>
    <recommendedName>
        <fullName evidence="3">Carboxylic ester hydrolase</fullName>
        <ecNumber evidence="3">3.1.1.-</ecNumber>
    </recommendedName>
</protein>
<keyword evidence="2 3" id="KW-0378">Hydrolase</keyword>
<dbReference type="GO" id="GO:0017000">
    <property type="term" value="P:antibiotic biosynthetic process"/>
    <property type="evidence" value="ECO:0007669"/>
    <property type="project" value="UniProtKB-ARBA"/>
</dbReference>
<dbReference type="Proteomes" id="UP000191408">
    <property type="component" value="Unassembled WGS sequence"/>
</dbReference>
<dbReference type="GO" id="GO:0072330">
    <property type="term" value="P:monocarboxylic acid biosynthetic process"/>
    <property type="evidence" value="ECO:0007669"/>
    <property type="project" value="UniProtKB-ARBA"/>
</dbReference>
<name>A0A1V6N8N8_PENPO</name>
<proteinExistence type="inferred from homology"/>
<keyword evidence="6" id="KW-1185">Reference proteome</keyword>
<evidence type="ECO:0000256" key="1">
    <source>
        <dbReference type="ARBA" id="ARBA00005964"/>
    </source>
</evidence>
<feature type="domain" description="Carboxylesterase type B" evidence="4">
    <location>
        <begin position="47"/>
        <end position="525"/>
    </location>
</feature>
<comment type="caution">
    <text evidence="5">The sequence shown here is derived from an EMBL/GenBank/DDBJ whole genome shotgun (WGS) entry which is preliminary data.</text>
</comment>
<dbReference type="InterPro" id="IPR029058">
    <property type="entry name" value="AB_hydrolase_fold"/>
</dbReference>
<feature type="chain" id="PRO_5011817606" description="Carboxylic ester hydrolase" evidence="3">
    <location>
        <begin position="27"/>
        <end position="548"/>
    </location>
</feature>
<dbReference type="STRING" id="60169.A0A1V6N8N8"/>
<dbReference type="OrthoDB" id="408631at2759"/>
<organism evidence="5 6">
    <name type="scientific">Penicillium polonicum</name>
    <dbReference type="NCBI Taxonomy" id="60169"/>
    <lineage>
        <taxon>Eukaryota</taxon>
        <taxon>Fungi</taxon>
        <taxon>Dikarya</taxon>
        <taxon>Ascomycota</taxon>
        <taxon>Pezizomycotina</taxon>
        <taxon>Eurotiomycetes</taxon>
        <taxon>Eurotiomycetidae</taxon>
        <taxon>Eurotiales</taxon>
        <taxon>Aspergillaceae</taxon>
        <taxon>Penicillium</taxon>
    </lineage>
</organism>
<dbReference type="EC" id="3.1.1.-" evidence="3"/>
<evidence type="ECO:0000259" key="4">
    <source>
        <dbReference type="Pfam" id="PF00135"/>
    </source>
</evidence>
<reference evidence="6" key="1">
    <citation type="journal article" date="2017" name="Nat. Microbiol.">
        <title>Global analysis of biosynthetic gene clusters reveals vast potential of secondary metabolite production in Penicillium species.</title>
        <authorList>
            <person name="Nielsen J.C."/>
            <person name="Grijseels S."/>
            <person name="Prigent S."/>
            <person name="Ji B."/>
            <person name="Dainat J."/>
            <person name="Nielsen K.F."/>
            <person name="Frisvad J.C."/>
            <person name="Workman M."/>
            <person name="Nielsen J."/>
        </authorList>
    </citation>
    <scope>NUCLEOTIDE SEQUENCE [LARGE SCALE GENOMIC DNA]</scope>
    <source>
        <strain evidence="6">IBT 4502</strain>
    </source>
</reference>
<accession>A0A1V6N8N8</accession>
<dbReference type="PROSITE" id="PS00941">
    <property type="entry name" value="CARBOXYLESTERASE_B_2"/>
    <property type="match status" value="1"/>
</dbReference>
<evidence type="ECO:0000256" key="2">
    <source>
        <dbReference type="ARBA" id="ARBA00022801"/>
    </source>
</evidence>
<dbReference type="PROSITE" id="PS00122">
    <property type="entry name" value="CARBOXYLESTERASE_B_1"/>
    <property type="match status" value="1"/>
</dbReference>
<dbReference type="InterPro" id="IPR019819">
    <property type="entry name" value="Carboxylesterase_B_CS"/>
</dbReference>
<dbReference type="InterPro" id="IPR050309">
    <property type="entry name" value="Type-B_Carboxylest/Lipase"/>
</dbReference>
<dbReference type="Gene3D" id="3.40.50.1820">
    <property type="entry name" value="alpha/beta hydrolase"/>
    <property type="match status" value="1"/>
</dbReference>
<gene>
    <name evidence="5" type="ORF">PENPOL_c019G01300</name>
</gene>
<dbReference type="GO" id="GO:0016787">
    <property type="term" value="F:hydrolase activity"/>
    <property type="evidence" value="ECO:0007669"/>
    <property type="project" value="UniProtKB-KW"/>
</dbReference>
<evidence type="ECO:0000256" key="3">
    <source>
        <dbReference type="RuleBase" id="RU361235"/>
    </source>
</evidence>
<dbReference type="InterPro" id="IPR002018">
    <property type="entry name" value="CarbesteraseB"/>
</dbReference>
<feature type="signal peptide" evidence="3">
    <location>
        <begin position="1"/>
        <end position="26"/>
    </location>
</feature>
<dbReference type="Pfam" id="PF00135">
    <property type="entry name" value="COesterase"/>
    <property type="match status" value="1"/>
</dbReference>
<dbReference type="InterPro" id="IPR019826">
    <property type="entry name" value="Carboxylesterase_B_AS"/>
</dbReference>
<evidence type="ECO:0000313" key="6">
    <source>
        <dbReference type="Proteomes" id="UP000191408"/>
    </source>
</evidence>
<keyword evidence="3" id="KW-0732">Signal</keyword>
<dbReference type="EMBL" id="MDYM01000019">
    <property type="protein sequence ID" value="OQD60973.1"/>
    <property type="molecule type" value="Genomic_DNA"/>
</dbReference>
<dbReference type="AlphaFoldDB" id="A0A1V6N8N8"/>